<dbReference type="Pfam" id="PF18962">
    <property type="entry name" value="Por_Secre_tail"/>
    <property type="match status" value="1"/>
</dbReference>
<evidence type="ECO:0000256" key="1">
    <source>
        <dbReference type="ARBA" id="ARBA00022729"/>
    </source>
</evidence>
<dbReference type="EMBL" id="MSCN01000001">
    <property type="protein sequence ID" value="PQJ79734.1"/>
    <property type="molecule type" value="Genomic_DNA"/>
</dbReference>
<dbReference type="NCBIfam" id="TIGR04183">
    <property type="entry name" value="Por_Secre_tail"/>
    <property type="match status" value="1"/>
</dbReference>
<keyword evidence="4" id="KW-1185">Reference proteome</keyword>
<sequence>MVDQLIFKTIFMKKTLLFITLLITFVGYSQMFDNIPTASGIYINKLIASPSGSDLTNEYIEIRGTANAVIPSDLYFITIEGDGNSSSRGKVSEAILLGDGTRTFGANGILAIITNYTDTDDNSFTASPYKSVISSDATVIEIALTGTDVTSSSSSAVATKTPDIGYDGNLIDATATYMLVTASSNPKGVRIDGTSDSSDADGNINASGDHTSWMLYDSVGYGDDDDVDANENGEFLYAQIVYVQDHASFSAKHKITTSATIVDYATTSDANYILRQGNKTGYTMNDWVISANGSNSSVPNWVFSTSSAKVYPDEFLGWEGIKDVYGQLNPEAAALSVDNVFASKVGIYPNPATLQVNISSTLEINTINVYNLIGKRVLSTSALKNNILDVSNLSSGVYLMKLTSGTLTASKKLIIK</sequence>
<dbReference type="Proteomes" id="UP000238882">
    <property type="component" value="Unassembled WGS sequence"/>
</dbReference>
<name>A0A2S7WQ78_9FLAO</name>
<gene>
    <name evidence="3" type="ORF">BTO18_11360</name>
</gene>
<accession>A0A2S7WQ78</accession>
<reference evidence="3 4" key="1">
    <citation type="submission" date="2016-12" db="EMBL/GenBank/DDBJ databases">
        <title>Trade-off between light-utilization and light-protection in marine flavobacteria.</title>
        <authorList>
            <person name="Kumagai Y."/>
            <person name="Yoshizawa S."/>
            <person name="Kogure K."/>
            <person name="Iwasaki W."/>
        </authorList>
    </citation>
    <scope>NUCLEOTIDE SEQUENCE [LARGE SCALE GENOMIC DNA]</scope>
    <source>
        <strain evidence="3 4">NBRC 108759</strain>
    </source>
</reference>
<keyword evidence="1" id="KW-0732">Signal</keyword>
<protein>
    <recommendedName>
        <fullName evidence="2">Secretion system C-terminal sorting domain-containing protein</fullName>
    </recommendedName>
</protein>
<comment type="caution">
    <text evidence="3">The sequence shown here is derived from an EMBL/GenBank/DDBJ whole genome shotgun (WGS) entry which is preliminary data.</text>
</comment>
<evidence type="ECO:0000313" key="4">
    <source>
        <dbReference type="Proteomes" id="UP000238882"/>
    </source>
</evidence>
<feature type="domain" description="Secretion system C-terminal sorting" evidence="2">
    <location>
        <begin position="347"/>
        <end position="415"/>
    </location>
</feature>
<dbReference type="InterPro" id="IPR026444">
    <property type="entry name" value="Secre_tail"/>
</dbReference>
<dbReference type="AlphaFoldDB" id="A0A2S7WQ78"/>
<proteinExistence type="predicted"/>
<organism evidence="3 4">
    <name type="scientific">Polaribacter porphyrae</name>
    <dbReference type="NCBI Taxonomy" id="1137780"/>
    <lineage>
        <taxon>Bacteria</taxon>
        <taxon>Pseudomonadati</taxon>
        <taxon>Bacteroidota</taxon>
        <taxon>Flavobacteriia</taxon>
        <taxon>Flavobacteriales</taxon>
        <taxon>Flavobacteriaceae</taxon>
    </lineage>
</organism>
<evidence type="ECO:0000259" key="2">
    <source>
        <dbReference type="Pfam" id="PF18962"/>
    </source>
</evidence>
<evidence type="ECO:0000313" key="3">
    <source>
        <dbReference type="EMBL" id="PQJ79734.1"/>
    </source>
</evidence>